<name>A0A453MD42_AEGTS</name>
<dbReference type="Proteomes" id="UP000015105">
    <property type="component" value="Chromosome 5D"/>
</dbReference>
<organism evidence="2 3">
    <name type="scientific">Aegilops tauschii subsp. strangulata</name>
    <name type="common">Goatgrass</name>
    <dbReference type="NCBI Taxonomy" id="200361"/>
    <lineage>
        <taxon>Eukaryota</taxon>
        <taxon>Viridiplantae</taxon>
        <taxon>Streptophyta</taxon>
        <taxon>Embryophyta</taxon>
        <taxon>Tracheophyta</taxon>
        <taxon>Spermatophyta</taxon>
        <taxon>Magnoliopsida</taxon>
        <taxon>Liliopsida</taxon>
        <taxon>Poales</taxon>
        <taxon>Poaceae</taxon>
        <taxon>BOP clade</taxon>
        <taxon>Pooideae</taxon>
        <taxon>Triticodae</taxon>
        <taxon>Triticeae</taxon>
        <taxon>Triticinae</taxon>
        <taxon>Aegilops</taxon>
    </lineage>
</organism>
<dbReference type="EnsemblPlants" id="AET5Gv21141000.6">
    <property type="protein sequence ID" value="AET5Gv21141000.6"/>
    <property type="gene ID" value="AET5Gv21141000"/>
</dbReference>
<evidence type="ECO:0000256" key="1">
    <source>
        <dbReference type="SAM" id="MobiDB-lite"/>
    </source>
</evidence>
<feature type="region of interest" description="Disordered" evidence="1">
    <location>
        <begin position="32"/>
        <end position="56"/>
    </location>
</feature>
<accession>A0A453MD42</accession>
<reference evidence="2" key="5">
    <citation type="journal article" date="2021" name="G3 (Bethesda)">
        <title>Aegilops tauschii genome assembly Aet v5.0 features greater sequence contiguity and improved annotation.</title>
        <authorList>
            <person name="Wang L."/>
            <person name="Zhu T."/>
            <person name="Rodriguez J.C."/>
            <person name="Deal K.R."/>
            <person name="Dubcovsky J."/>
            <person name="McGuire P.E."/>
            <person name="Lux T."/>
            <person name="Spannagl M."/>
            <person name="Mayer K.F.X."/>
            <person name="Baldrich P."/>
            <person name="Meyers B.C."/>
            <person name="Huo N."/>
            <person name="Gu Y.Q."/>
            <person name="Zhou H."/>
            <person name="Devos K.M."/>
            <person name="Bennetzen J.L."/>
            <person name="Unver T."/>
            <person name="Budak H."/>
            <person name="Gulick P.J."/>
            <person name="Galiba G."/>
            <person name="Kalapos B."/>
            <person name="Nelson D.R."/>
            <person name="Li P."/>
            <person name="You F.M."/>
            <person name="Luo M.C."/>
            <person name="Dvorak J."/>
        </authorList>
    </citation>
    <scope>NUCLEOTIDE SEQUENCE [LARGE SCALE GENOMIC DNA]</scope>
    <source>
        <strain evidence="2">cv. AL8/78</strain>
    </source>
</reference>
<evidence type="ECO:0000313" key="2">
    <source>
        <dbReference type="EnsemblPlants" id="AET5Gv21141000.6"/>
    </source>
</evidence>
<sequence>HTVTLKLSSSPAASSRIDILLLPLSHKSQTLPCSRYPSRSRAPLARAPPLPGRHADPQVRLPPAWLCRIR</sequence>
<dbReference type="Gramene" id="AET5Gv21141000.6">
    <property type="protein sequence ID" value="AET5Gv21141000.6"/>
    <property type="gene ID" value="AET5Gv21141000"/>
</dbReference>
<dbReference type="AlphaFoldDB" id="A0A453MD42"/>
<reference evidence="3" key="2">
    <citation type="journal article" date="2017" name="Nat. Plants">
        <title>The Aegilops tauschii genome reveals multiple impacts of transposons.</title>
        <authorList>
            <person name="Zhao G."/>
            <person name="Zou C."/>
            <person name="Li K."/>
            <person name="Wang K."/>
            <person name="Li T."/>
            <person name="Gao L."/>
            <person name="Zhang X."/>
            <person name="Wang H."/>
            <person name="Yang Z."/>
            <person name="Liu X."/>
            <person name="Jiang W."/>
            <person name="Mao L."/>
            <person name="Kong X."/>
            <person name="Jiao Y."/>
            <person name="Jia J."/>
        </authorList>
    </citation>
    <scope>NUCLEOTIDE SEQUENCE [LARGE SCALE GENOMIC DNA]</scope>
    <source>
        <strain evidence="3">cv. AL8/78</strain>
    </source>
</reference>
<reference evidence="3" key="1">
    <citation type="journal article" date="2014" name="Science">
        <title>Ancient hybridizations among the ancestral genomes of bread wheat.</title>
        <authorList>
            <consortium name="International Wheat Genome Sequencing Consortium,"/>
            <person name="Marcussen T."/>
            <person name="Sandve S.R."/>
            <person name="Heier L."/>
            <person name="Spannagl M."/>
            <person name="Pfeifer M."/>
            <person name="Jakobsen K.S."/>
            <person name="Wulff B.B."/>
            <person name="Steuernagel B."/>
            <person name="Mayer K.F."/>
            <person name="Olsen O.A."/>
        </authorList>
    </citation>
    <scope>NUCLEOTIDE SEQUENCE [LARGE SCALE GENOMIC DNA]</scope>
    <source>
        <strain evidence="3">cv. AL8/78</strain>
    </source>
</reference>
<reference evidence="2" key="4">
    <citation type="submission" date="2019-03" db="UniProtKB">
        <authorList>
            <consortium name="EnsemblPlants"/>
        </authorList>
    </citation>
    <scope>IDENTIFICATION</scope>
</reference>
<keyword evidence="3" id="KW-1185">Reference proteome</keyword>
<proteinExistence type="predicted"/>
<reference evidence="2" key="3">
    <citation type="journal article" date="2017" name="Nature">
        <title>Genome sequence of the progenitor of the wheat D genome Aegilops tauschii.</title>
        <authorList>
            <person name="Luo M.C."/>
            <person name="Gu Y.Q."/>
            <person name="Puiu D."/>
            <person name="Wang H."/>
            <person name="Twardziok S.O."/>
            <person name="Deal K.R."/>
            <person name="Huo N."/>
            <person name="Zhu T."/>
            <person name="Wang L."/>
            <person name="Wang Y."/>
            <person name="McGuire P.E."/>
            <person name="Liu S."/>
            <person name="Long H."/>
            <person name="Ramasamy R.K."/>
            <person name="Rodriguez J.C."/>
            <person name="Van S.L."/>
            <person name="Yuan L."/>
            <person name="Wang Z."/>
            <person name="Xia Z."/>
            <person name="Xiao L."/>
            <person name="Anderson O.D."/>
            <person name="Ouyang S."/>
            <person name="Liang Y."/>
            <person name="Zimin A.V."/>
            <person name="Pertea G."/>
            <person name="Qi P."/>
            <person name="Bennetzen J.L."/>
            <person name="Dai X."/>
            <person name="Dawson M.W."/>
            <person name="Muller H.G."/>
            <person name="Kugler K."/>
            <person name="Rivarola-Duarte L."/>
            <person name="Spannagl M."/>
            <person name="Mayer K.F.X."/>
            <person name="Lu F.H."/>
            <person name="Bevan M.W."/>
            <person name="Leroy P."/>
            <person name="Li P."/>
            <person name="You F.M."/>
            <person name="Sun Q."/>
            <person name="Liu Z."/>
            <person name="Lyons E."/>
            <person name="Wicker T."/>
            <person name="Salzberg S.L."/>
            <person name="Devos K.M."/>
            <person name="Dvorak J."/>
        </authorList>
    </citation>
    <scope>NUCLEOTIDE SEQUENCE [LARGE SCALE GENOMIC DNA]</scope>
    <source>
        <strain evidence="2">cv. AL8/78</strain>
    </source>
</reference>
<protein>
    <submittedName>
        <fullName evidence="2">Uncharacterized protein</fullName>
    </submittedName>
</protein>
<evidence type="ECO:0000313" key="3">
    <source>
        <dbReference type="Proteomes" id="UP000015105"/>
    </source>
</evidence>